<comment type="caution">
    <text evidence="1">The sequence shown here is derived from an EMBL/GenBank/DDBJ whole genome shotgun (WGS) entry which is preliminary data.</text>
</comment>
<dbReference type="OrthoDB" id="648213at2"/>
<keyword evidence="2" id="KW-1185">Reference proteome</keyword>
<organism evidence="1 2">
    <name type="scientific">Tahibacter aquaticus</name>
    <dbReference type="NCBI Taxonomy" id="520092"/>
    <lineage>
        <taxon>Bacteria</taxon>
        <taxon>Pseudomonadati</taxon>
        <taxon>Pseudomonadota</taxon>
        <taxon>Gammaproteobacteria</taxon>
        <taxon>Lysobacterales</taxon>
        <taxon>Rhodanobacteraceae</taxon>
        <taxon>Tahibacter</taxon>
    </lineage>
</organism>
<reference evidence="1 2" key="1">
    <citation type="submission" date="2019-03" db="EMBL/GenBank/DDBJ databases">
        <title>Genomic Encyclopedia of Type Strains, Phase IV (KMG-IV): sequencing the most valuable type-strain genomes for metagenomic binning, comparative biology and taxonomic classification.</title>
        <authorList>
            <person name="Goeker M."/>
        </authorList>
    </citation>
    <scope>NUCLEOTIDE SEQUENCE [LARGE SCALE GENOMIC DNA]</scope>
    <source>
        <strain evidence="1 2">DSM 21667</strain>
    </source>
</reference>
<evidence type="ECO:0000313" key="1">
    <source>
        <dbReference type="EMBL" id="TDR38421.1"/>
    </source>
</evidence>
<sequence>MVSFKRAPTNQGITPITWMLGDLAMEQGHKGIIFPSMVRAGGTNLVIYKDMLEPEDKLDVFDDGLLPDDRASWSKRDLR</sequence>
<proteinExistence type="predicted"/>
<evidence type="ECO:0008006" key="3">
    <source>
        <dbReference type="Google" id="ProtNLM"/>
    </source>
</evidence>
<dbReference type="RefSeq" id="WP_133821513.1">
    <property type="nucleotide sequence ID" value="NZ_SNZH01000021.1"/>
</dbReference>
<dbReference type="EMBL" id="SNZH01000021">
    <property type="protein sequence ID" value="TDR38421.1"/>
    <property type="molecule type" value="Genomic_DNA"/>
</dbReference>
<name>A0A4R6YM58_9GAMM</name>
<dbReference type="Proteomes" id="UP000295293">
    <property type="component" value="Unassembled WGS sequence"/>
</dbReference>
<dbReference type="AlphaFoldDB" id="A0A4R6YM58"/>
<accession>A0A4R6YM58</accession>
<evidence type="ECO:0000313" key="2">
    <source>
        <dbReference type="Proteomes" id="UP000295293"/>
    </source>
</evidence>
<gene>
    <name evidence="1" type="ORF">DFR29_12193</name>
</gene>
<protein>
    <recommendedName>
        <fullName evidence="3">RES domain-containing protein</fullName>
    </recommendedName>
</protein>